<name>A0AAD9YBJ0_COLKA</name>
<keyword evidence="2" id="KW-1185">Reference proteome</keyword>
<protein>
    <recommendedName>
        <fullName evidence="3">Fungal N-terminal domain-containing protein</fullName>
    </recommendedName>
</protein>
<gene>
    <name evidence="1" type="ORF">CKAH01_17752</name>
</gene>
<reference evidence="1" key="1">
    <citation type="submission" date="2023-02" db="EMBL/GenBank/DDBJ databases">
        <title>Colletotrichum kahawae CIFC_Que2 genome sequencing and assembly.</title>
        <authorList>
            <person name="Baroncelli R."/>
        </authorList>
    </citation>
    <scope>NUCLEOTIDE SEQUENCE</scope>
    <source>
        <strain evidence="1">CIFC_Que2</strain>
    </source>
</reference>
<dbReference type="Proteomes" id="UP001281614">
    <property type="component" value="Unassembled WGS sequence"/>
</dbReference>
<evidence type="ECO:0000313" key="2">
    <source>
        <dbReference type="Proteomes" id="UP001281614"/>
    </source>
</evidence>
<sequence length="472" mass="51662">MADLLGTVVGVVSLGLQVCSGITKYLDGIKGHKDEIASASRLCQSLQGAVDQIRAMRNNIATASGGHDTAIEQAMMAANAELAVLRAFVDEVRLKDDPSKSISEWIKDRTNRVTYPFRRGHLDRLESQLSEANKALQSALQVAQLAISIETGNAIRSVGNEVSAYRTGLNTKLDDLRHVSIDGNRAVGKLSDGFSQLNLSLETYVPQAQQHMEASSAQLTRVESRIEEVFSALVSSDSQIVLRRVLTKPDALRLACREANINHQSSSSLNSSQTARQDMLSINSMFGCRCTPRRMRTRTKQGFRSAFVTTESFVEKVHAPDCPLAGITSQKSWSVGISTKVFRTLLSIAITVSMASTSGAGGCSICPSFRVFFICNQTPAFRVIQTIQWSAGLKDESFSLVLQKGIQALQWMFKSGKASPLEIDIYWGNLLHAACNGAGVYSQFELWKLRPLQAFLVAIGVPRDQPDSQRNR</sequence>
<accession>A0AAD9YBJ0</accession>
<evidence type="ECO:0000313" key="1">
    <source>
        <dbReference type="EMBL" id="KAK2752259.1"/>
    </source>
</evidence>
<organism evidence="1 2">
    <name type="scientific">Colletotrichum kahawae</name>
    <name type="common">Coffee berry disease fungus</name>
    <dbReference type="NCBI Taxonomy" id="34407"/>
    <lineage>
        <taxon>Eukaryota</taxon>
        <taxon>Fungi</taxon>
        <taxon>Dikarya</taxon>
        <taxon>Ascomycota</taxon>
        <taxon>Pezizomycotina</taxon>
        <taxon>Sordariomycetes</taxon>
        <taxon>Hypocreomycetidae</taxon>
        <taxon>Glomerellales</taxon>
        <taxon>Glomerellaceae</taxon>
        <taxon>Colletotrichum</taxon>
        <taxon>Colletotrichum gloeosporioides species complex</taxon>
    </lineage>
</organism>
<dbReference type="EMBL" id="VYYT01000254">
    <property type="protein sequence ID" value="KAK2752259.1"/>
    <property type="molecule type" value="Genomic_DNA"/>
</dbReference>
<evidence type="ECO:0008006" key="3">
    <source>
        <dbReference type="Google" id="ProtNLM"/>
    </source>
</evidence>
<dbReference type="AlphaFoldDB" id="A0AAD9YBJ0"/>
<proteinExistence type="predicted"/>
<comment type="caution">
    <text evidence="1">The sequence shown here is derived from an EMBL/GenBank/DDBJ whole genome shotgun (WGS) entry which is preliminary data.</text>
</comment>